<evidence type="ECO:0000313" key="15">
    <source>
        <dbReference type="EMBL" id="MBE9118383.1"/>
    </source>
</evidence>
<evidence type="ECO:0000256" key="10">
    <source>
        <dbReference type="SAM" id="MobiDB-lite"/>
    </source>
</evidence>
<dbReference type="PROSITE" id="PS50109">
    <property type="entry name" value="HIS_KIN"/>
    <property type="match status" value="1"/>
</dbReference>
<dbReference type="InterPro" id="IPR001789">
    <property type="entry name" value="Sig_transdc_resp-reg_receiver"/>
</dbReference>
<feature type="transmembrane region" description="Helical" evidence="11">
    <location>
        <begin position="218"/>
        <end position="243"/>
    </location>
</feature>
<feature type="domain" description="Histidine kinase" evidence="12">
    <location>
        <begin position="424"/>
        <end position="642"/>
    </location>
</feature>
<dbReference type="CDD" id="cd17574">
    <property type="entry name" value="REC_OmpR"/>
    <property type="match status" value="1"/>
</dbReference>
<dbReference type="InterPro" id="IPR004358">
    <property type="entry name" value="Sig_transdc_His_kin-like_C"/>
</dbReference>
<dbReference type="PANTHER" id="PTHR43047:SF72">
    <property type="entry name" value="OSMOSENSING HISTIDINE PROTEIN KINASE SLN1"/>
    <property type="match status" value="1"/>
</dbReference>
<dbReference type="EC" id="2.7.13.3" evidence="3"/>
<evidence type="ECO:0000259" key="12">
    <source>
        <dbReference type="PROSITE" id="PS50109"/>
    </source>
</evidence>
<evidence type="ECO:0000256" key="5">
    <source>
        <dbReference type="ARBA" id="ARBA00022679"/>
    </source>
</evidence>
<name>A0A8J7E189_9CYAN</name>
<feature type="region of interest" description="Disordered" evidence="10">
    <location>
        <begin position="642"/>
        <end position="664"/>
    </location>
</feature>
<comment type="catalytic activity">
    <reaction evidence="1">
        <text>ATP + protein L-histidine = ADP + protein N-phospho-L-histidine.</text>
        <dbReference type="EC" id="2.7.13.3"/>
    </reaction>
</comment>
<proteinExistence type="inferred from homology"/>
<dbReference type="InterPro" id="IPR005467">
    <property type="entry name" value="His_kinase_dom"/>
</dbReference>
<feature type="compositionally biased region" description="Polar residues" evidence="10">
    <location>
        <begin position="642"/>
        <end position="660"/>
    </location>
</feature>
<dbReference type="SUPFAM" id="SSF47384">
    <property type="entry name" value="Homodimeric domain of signal transducing histidine kinase"/>
    <property type="match status" value="1"/>
</dbReference>
<dbReference type="CDD" id="cd07302">
    <property type="entry name" value="CHD"/>
    <property type="match status" value="1"/>
</dbReference>
<feature type="transmembrane region" description="Helical" evidence="11">
    <location>
        <begin position="309"/>
        <end position="328"/>
    </location>
</feature>
<dbReference type="Pfam" id="PF07695">
    <property type="entry name" value="7TMR-DISM_7TM"/>
    <property type="match status" value="1"/>
</dbReference>
<evidence type="ECO:0000256" key="1">
    <source>
        <dbReference type="ARBA" id="ARBA00000085"/>
    </source>
</evidence>
<evidence type="ECO:0000313" key="16">
    <source>
        <dbReference type="Proteomes" id="UP000654482"/>
    </source>
</evidence>
<dbReference type="PANTHER" id="PTHR43047">
    <property type="entry name" value="TWO-COMPONENT HISTIDINE PROTEIN KINASE"/>
    <property type="match status" value="1"/>
</dbReference>
<keyword evidence="4 9" id="KW-0597">Phosphoprotein</keyword>
<dbReference type="GO" id="GO:0009927">
    <property type="term" value="F:histidine phosphotransfer kinase activity"/>
    <property type="evidence" value="ECO:0007669"/>
    <property type="project" value="TreeGrafter"/>
</dbReference>
<dbReference type="EMBL" id="JADEWZ010000045">
    <property type="protein sequence ID" value="MBE9118383.1"/>
    <property type="molecule type" value="Genomic_DNA"/>
</dbReference>
<dbReference type="Pfam" id="PF00211">
    <property type="entry name" value="Guanylate_cyc"/>
    <property type="match status" value="1"/>
</dbReference>
<feature type="domain" description="Guanylate cyclase" evidence="14">
    <location>
        <begin position="840"/>
        <end position="966"/>
    </location>
</feature>
<evidence type="ECO:0000259" key="14">
    <source>
        <dbReference type="PROSITE" id="PS50125"/>
    </source>
</evidence>
<dbReference type="Gene3D" id="3.40.50.2300">
    <property type="match status" value="1"/>
</dbReference>
<dbReference type="FunFam" id="3.30.565.10:FF:000010">
    <property type="entry name" value="Sensor histidine kinase RcsC"/>
    <property type="match status" value="1"/>
</dbReference>
<dbReference type="SMART" id="SM00044">
    <property type="entry name" value="CYCc"/>
    <property type="match status" value="1"/>
</dbReference>
<dbReference type="InterPro" id="IPR036890">
    <property type="entry name" value="HATPase_C_sf"/>
</dbReference>
<dbReference type="SMART" id="SM00387">
    <property type="entry name" value="HATPase_c"/>
    <property type="match status" value="1"/>
</dbReference>
<comment type="similarity">
    <text evidence="2">In the N-terminal section; belongs to the phytochrome family.</text>
</comment>
<keyword evidence="11" id="KW-0472">Membrane</keyword>
<evidence type="ECO:0000256" key="11">
    <source>
        <dbReference type="SAM" id="Phobius"/>
    </source>
</evidence>
<organism evidence="15 16">
    <name type="scientific">Lusitaniella coriacea LEGE 07157</name>
    <dbReference type="NCBI Taxonomy" id="945747"/>
    <lineage>
        <taxon>Bacteria</taxon>
        <taxon>Bacillati</taxon>
        <taxon>Cyanobacteriota</taxon>
        <taxon>Cyanophyceae</taxon>
        <taxon>Spirulinales</taxon>
        <taxon>Lusitaniellaceae</taxon>
        <taxon>Lusitaniella</taxon>
    </lineage>
</organism>
<dbReference type="SUPFAM" id="SSF55874">
    <property type="entry name" value="ATPase domain of HSP90 chaperone/DNA topoisomerase II/histidine kinase"/>
    <property type="match status" value="1"/>
</dbReference>
<evidence type="ECO:0000256" key="9">
    <source>
        <dbReference type="PROSITE-ProRule" id="PRU00169"/>
    </source>
</evidence>
<protein>
    <recommendedName>
        <fullName evidence="8">Circadian input-output histidine kinase CikA</fullName>
        <ecNumber evidence="3">2.7.13.3</ecNumber>
    </recommendedName>
</protein>
<evidence type="ECO:0000259" key="13">
    <source>
        <dbReference type="PROSITE" id="PS50110"/>
    </source>
</evidence>
<dbReference type="GO" id="GO:0004016">
    <property type="term" value="F:adenylate cyclase activity"/>
    <property type="evidence" value="ECO:0007669"/>
    <property type="project" value="UniProtKB-ARBA"/>
</dbReference>
<gene>
    <name evidence="15" type="ORF">IQ249_21050</name>
</gene>
<comment type="caution">
    <text evidence="15">The sequence shown here is derived from an EMBL/GenBank/DDBJ whole genome shotgun (WGS) entry which is preliminary data.</text>
</comment>
<feature type="transmembrane region" description="Helical" evidence="11">
    <location>
        <begin position="255"/>
        <end position="272"/>
    </location>
</feature>
<evidence type="ECO:0000256" key="8">
    <source>
        <dbReference type="ARBA" id="ARBA00074306"/>
    </source>
</evidence>
<dbReference type="Pfam" id="PF00512">
    <property type="entry name" value="HisKA"/>
    <property type="match status" value="1"/>
</dbReference>
<dbReference type="SMART" id="SM00448">
    <property type="entry name" value="REC"/>
    <property type="match status" value="1"/>
</dbReference>
<dbReference type="InterPro" id="IPR003661">
    <property type="entry name" value="HisK_dim/P_dom"/>
</dbReference>
<dbReference type="SUPFAM" id="SSF52172">
    <property type="entry name" value="CheY-like"/>
    <property type="match status" value="1"/>
</dbReference>
<dbReference type="SUPFAM" id="SSF55073">
    <property type="entry name" value="Nucleotide cyclase"/>
    <property type="match status" value="1"/>
</dbReference>
<dbReference type="GO" id="GO:0009190">
    <property type="term" value="P:cyclic nucleotide biosynthetic process"/>
    <property type="evidence" value="ECO:0007669"/>
    <property type="project" value="InterPro"/>
</dbReference>
<evidence type="ECO:0000256" key="7">
    <source>
        <dbReference type="ARBA" id="ARBA00023012"/>
    </source>
</evidence>
<dbReference type="Pfam" id="PF00072">
    <property type="entry name" value="Response_reg"/>
    <property type="match status" value="1"/>
</dbReference>
<sequence>MKFGFRSTPVRLVLCLGAILLILCAALSNGNLARAQTPSYRAEPSAIAREWQYHWEKTEAIPPAATDWQSLNLPDKLAVTRNATLWLRAPLPQGNWVSPSLYLQGIPDLVDAYLDEEHIYHNRTLDSTSQFLPKDNAWPIIPLPSNFENQTLLLRVHPERATTITLGFFSLPTVGSLQALIAQLIFQDLDQIGLGVFFLLCGLLPLAIALLKKAPSAYLSFGFLAIISGIYTLTTVKTVLLLFENQNLLNFFHHLAFQFAPVSTCIFFEQIFGKGRRTIVRRLWQIQAVYGVFALSAVGLRLISLSQSVYFAQIAYLIICSILVSIAIKKSIDGSWEARLFTFGFAILVLFVIHDIFAYRFFIFLFQPRLYLWGMLGFILLLVVILERRFTEAQGQLKRYAKDMELKNIELQRLDRLKDEFLANTSHELRTPLHGIIGIADSLLDGVSGVLPQQAKQNLNLIVYSGKRLNRLVSDLLDFAQLKNERLELNLKLLGMREIAEVIFTLSRHLIGEKDVKLINSISQDIPLVYVDENRIQQILHNLVGNSIKFTEKGIVEISATVTDSWMKVAVSDTGIGIPTEQLERIFSAFEQGDGSTAREYGGTGLGLAITKKLVELHGGKIWIESAVGRGSTVNFTLPISESQTPETEANSSQESQLFDSSAMPEQDSITDSEILTTVRGTIVLVVDDDPVNRQVLINHLSLHDYTITQAASGMEALELIESGYKPDIILLDIMMPRKTGYEVCKSVRQRFSAAELPIVFLTAKIQDSDIIQGFSVGANDYLIKPVSKNELLARIKTHVQLSKINIAYNRFVPHEFIEFLDKESIVDVRLGDQVQETMTVLFSDIRSFTTISETMSPKENFDFLNEYLRRVCPLIRDHNGFIDKYIGDAIMALFPKTADDAIRAAIAIQRQVTLYNRQRQAQETFSIAIGIGLHTGKLMLGTVGEEQRMESTVISDAVNLASRLEGLTKTYGVGILISEDTFSSLQDTAQYDIRFLGRVTVKGKRKPVGIFEVYDSDLDAIRALKTETHQDFETAVNLFCQERWEEAERGFRTLWERDNRDKVVRFYLDRD</sequence>
<dbReference type="PROSITE" id="PS50110">
    <property type="entry name" value="RESPONSE_REGULATORY"/>
    <property type="match status" value="1"/>
</dbReference>
<dbReference type="Proteomes" id="UP000654482">
    <property type="component" value="Unassembled WGS sequence"/>
</dbReference>
<dbReference type="InterPro" id="IPR011623">
    <property type="entry name" value="7TMR_DISM_rcpt_extracell_dom1"/>
</dbReference>
<dbReference type="PRINTS" id="PR00344">
    <property type="entry name" value="BCTRLSENSOR"/>
</dbReference>
<feature type="transmembrane region" description="Helical" evidence="11">
    <location>
        <begin position="284"/>
        <end position="303"/>
    </location>
</feature>
<dbReference type="AlphaFoldDB" id="A0A8J7E189"/>
<dbReference type="PROSITE" id="PS50125">
    <property type="entry name" value="GUANYLATE_CYCLASE_2"/>
    <property type="match status" value="1"/>
</dbReference>
<feature type="domain" description="Response regulatory" evidence="13">
    <location>
        <begin position="683"/>
        <end position="800"/>
    </location>
</feature>
<evidence type="ECO:0000256" key="6">
    <source>
        <dbReference type="ARBA" id="ARBA00022777"/>
    </source>
</evidence>
<dbReference type="InterPro" id="IPR001054">
    <property type="entry name" value="A/G_cyclase"/>
</dbReference>
<keyword evidence="5" id="KW-0808">Transferase</keyword>
<dbReference type="Gene3D" id="1.10.287.130">
    <property type="match status" value="1"/>
</dbReference>
<keyword evidence="11" id="KW-0812">Transmembrane</keyword>
<evidence type="ECO:0000256" key="4">
    <source>
        <dbReference type="ARBA" id="ARBA00022553"/>
    </source>
</evidence>
<dbReference type="RefSeq" id="WP_194031467.1">
    <property type="nucleotide sequence ID" value="NZ_JADEWZ010000045.1"/>
</dbReference>
<dbReference type="CDD" id="cd00082">
    <property type="entry name" value="HisKA"/>
    <property type="match status" value="1"/>
</dbReference>
<reference evidence="15" key="1">
    <citation type="submission" date="2020-10" db="EMBL/GenBank/DDBJ databases">
        <authorList>
            <person name="Castelo-Branco R."/>
            <person name="Eusebio N."/>
            <person name="Adriana R."/>
            <person name="Vieira A."/>
            <person name="Brugerolle De Fraissinette N."/>
            <person name="Rezende De Castro R."/>
            <person name="Schneider M.P."/>
            <person name="Vasconcelos V."/>
            <person name="Leao P.N."/>
        </authorList>
    </citation>
    <scope>NUCLEOTIDE SEQUENCE</scope>
    <source>
        <strain evidence="15">LEGE 07157</strain>
    </source>
</reference>
<dbReference type="InterPro" id="IPR003594">
    <property type="entry name" value="HATPase_dom"/>
</dbReference>
<dbReference type="InterPro" id="IPR029787">
    <property type="entry name" value="Nucleotide_cyclase"/>
</dbReference>
<dbReference type="Pfam" id="PF02518">
    <property type="entry name" value="HATPase_c"/>
    <property type="match status" value="1"/>
</dbReference>
<dbReference type="InterPro" id="IPR011006">
    <property type="entry name" value="CheY-like_superfamily"/>
</dbReference>
<dbReference type="Gene3D" id="3.30.565.10">
    <property type="entry name" value="Histidine kinase-like ATPase, C-terminal domain"/>
    <property type="match status" value="1"/>
</dbReference>
<keyword evidence="7" id="KW-0902">Two-component regulatory system</keyword>
<dbReference type="GO" id="GO:0005886">
    <property type="term" value="C:plasma membrane"/>
    <property type="evidence" value="ECO:0007669"/>
    <property type="project" value="TreeGrafter"/>
</dbReference>
<accession>A0A8J7E189</accession>
<dbReference type="InterPro" id="IPR036097">
    <property type="entry name" value="HisK_dim/P_sf"/>
</dbReference>
<feature type="modified residue" description="4-aspartylphosphate" evidence="9">
    <location>
        <position position="733"/>
    </location>
</feature>
<keyword evidence="16" id="KW-1185">Reference proteome</keyword>
<dbReference type="GO" id="GO:0000155">
    <property type="term" value="F:phosphorelay sensor kinase activity"/>
    <property type="evidence" value="ECO:0007669"/>
    <property type="project" value="InterPro"/>
</dbReference>
<keyword evidence="11" id="KW-1133">Transmembrane helix</keyword>
<dbReference type="Gene3D" id="3.30.70.1230">
    <property type="entry name" value="Nucleotide cyclase"/>
    <property type="match status" value="1"/>
</dbReference>
<evidence type="ECO:0000256" key="2">
    <source>
        <dbReference type="ARBA" id="ARBA00006402"/>
    </source>
</evidence>
<dbReference type="SMART" id="SM00388">
    <property type="entry name" value="HisKA"/>
    <property type="match status" value="1"/>
</dbReference>
<keyword evidence="6" id="KW-0418">Kinase</keyword>
<feature type="transmembrane region" description="Helical" evidence="11">
    <location>
        <begin position="192"/>
        <end position="211"/>
    </location>
</feature>
<feature type="transmembrane region" description="Helical" evidence="11">
    <location>
        <begin position="340"/>
        <end position="364"/>
    </location>
</feature>
<evidence type="ECO:0000256" key="3">
    <source>
        <dbReference type="ARBA" id="ARBA00012438"/>
    </source>
</evidence>
<dbReference type="CDD" id="cd16922">
    <property type="entry name" value="HATPase_EvgS-ArcB-TorS-like"/>
    <property type="match status" value="1"/>
</dbReference>